<dbReference type="InterPro" id="IPR050051">
    <property type="entry name" value="EccE_dom"/>
</dbReference>
<dbReference type="EMBL" id="RBAL01000002">
    <property type="protein sequence ID" value="RKN45606.1"/>
    <property type="molecule type" value="Genomic_DNA"/>
</dbReference>
<comment type="caution">
    <text evidence="3">The sequence shown here is derived from an EMBL/GenBank/DDBJ whole genome shotgun (WGS) entry which is preliminary data.</text>
</comment>
<dbReference type="OrthoDB" id="4158068at2"/>
<sequence>MRGRLLVAETGLGCLAAGTAWQGPGGWALAGAGAAVTAGALAFLDRRLAGRLGPPADPLAPGALPGPAHSPAAGEAGEAGPGRPVAATEAGRPPGEDLGLVHRLLPALDVTSCPDRNGPEPGVLADGRGYAAVLAFPGGTLPALPVELVADWLAGDPARPAVAQLLVEQFGVPPWDFLHRYQPTVAYRQLPTAGRPVAVRAFLVARYEPFDAPEAAERRGGGAAGARAAVVAATARLRARLAAGGAPTVTLGAVELRALLREMGDASGEGRALPGSWAGSAATHCSLTAEVRTQADWYRLLGALSSSAADRAIAAATLSLEEGTPRVRAALRLVGAVAQQAAAERDRLLRAGAVGPPAPDQRAALLATLPLAHPVRSVAEAAGFVLAAER</sequence>
<keyword evidence="4" id="KW-1185">Reference proteome</keyword>
<gene>
    <name evidence="3" type="ORF">D7294_03795</name>
</gene>
<dbReference type="Pfam" id="PF11203">
    <property type="entry name" value="EccE"/>
    <property type="match status" value="1"/>
</dbReference>
<name>A0A3A9ZE30_9ACTN</name>
<feature type="compositionally biased region" description="Low complexity" evidence="1">
    <location>
        <begin position="55"/>
        <end position="87"/>
    </location>
</feature>
<dbReference type="Proteomes" id="UP000272474">
    <property type="component" value="Unassembled WGS sequence"/>
</dbReference>
<feature type="region of interest" description="Disordered" evidence="1">
    <location>
        <begin position="55"/>
        <end position="98"/>
    </location>
</feature>
<evidence type="ECO:0000313" key="3">
    <source>
        <dbReference type="EMBL" id="RKN45606.1"/>
    </source>
</evidence>
<organism evidence="3 4">
    <name type="scientific">Streptomyces hoynatensis</name>
    <dbReference type="NCBI Taxonomy" id="1141874"/>
    <lineage>
        <taxon>Bacteria</taxon>
        <taxon>Bacillati</taxon>
        <taxon>Actinomycetota</taxon>
        <taxon>Actinomycetes</taxon>
        <taxon>Kitasatosporales</taxon>
        <taxon>Streptomycetaceae</taxon>
        <taxon>Streptomyces</taxon>
    </lineage>
</organism>
<evidence type="ECO:0000313" key="4">
    <source>
        <dbReference type="Proteomes" id="UP000272474"/>
    </source>
</evidence>
<protein>
    <recommendedName>
        <fullName evidence="2">Type VII secretion system protein EccE domain-containing protein</fullName>
    </recommendedName>
</protein>
<dbReference type="AlphaFoldDB" id="A0A3A9ZE30"/>
<evidence type="ECO:0000256" key="1">
    <source>
        <dbReference type="SAM" id="MobiDB-lite"/>
    </source>
</evidence>
<evidence type="ECO:0000259" key="2">
    <source>
        <dbReference type="Pfam" id="PF11203"/>
    </source>
</evidence>
<feature type="domain" description="Type VII secretion system protein EccE" evidence="2">
    <location>
        <begin position="201"/>
        <end position="269"/>
    </location>
</feature>
<dbReference type="RefSeq" id="WP_120675478.1">
    <property type="nucleotide sequence ID" value="NZ_RBAL01000002.1"/>
</dbReference>
<proteinExistence type="predicted"/>
<reference evidence="3 4" key="1">
    <citation type="journal article" date="2014" name="Int. J. Syst. Evol. Microbiol.">
        <title>Streptomyces hoynatensis sp. nov., isolated from deep marine sediment.</title>
        <authorList>
            <person name="Veyisoglu A."/>
            <person name="Sahin N."/>
        </authorList>
    </citation>
    <scope>NUCLEOTIDE SEQUENCE [LARGE SCALE GENOMIC DNA]</scope>
    <source>
        <strain evidence="3 4">KCTC 29097</strain>
    </source>
</reference>
<accession>A0A3A9ZE30</accession>